<feature type="region of interest" description="Disordered" evidence="1">
    <location>
        <begin position="38"/>
        <end position="158"/>
    </location>
</feature>
<feature type="compositionally biased region" description="Basic and acidic residues" evidence="1">
    <location>
        <begin position="146"/>
        <end position="158"/>
    </location>
</feature>
<name>A0A8J7M5D4_9RHOB</name>
<keyword evidence="2" id="KW-0732">Signal</keyword>
<feature type="compositionally biased region" description="Basic and acidic residues" evidence="1">
    <location>
        <begin position="63"/>
        <end position="83"/>
    </location>
</feature>
<dbReference type="AlphaFoldDB" id="A0A8J7M5D4"/>
<feature type="signal peptide" evidence="2">
    <location>
        <begin position="1"/>
        <end position="29"/>
    </location>
</feature>
<keyword evidence="4" id="KW-1185">Reference proteome</keyword>
<evidence type="ECO:0000313" key="3">
    <source>
        <dbReference type="EMBL" id="MBK0398478.1"/>
    </source>
</evidence>
<reference evidence="3" key="1">
    <citation type="submission" date="2020-12" db="EMBL/GenBank/DDBJ databases">
        <title>Bacterial taxonomy.</title>
        <authorList>
            <person name="Pan X."/>
        </authorList>
    </citation>
    <scope>NUCLEOTIDE SEQUENCE</scope>
    <source>
        <strain evidence="3">M0105</strain>
    </source>
</reference>
<protein>
    <submittedName>
        <fullName evidence="3">Uncharacterized protein</fullName>
    </submittedName>
</protein>
<sequence>MTMIFRSRTTRRALAKLLAGTALVTLIGAAPLDLSAQTHSGGSGGGGGKAGAGGGHLVTGTHDTSHGTGHEIGDQHDASEGKGKGPKYMGGRDGATGGHDSGDEHDHTADDDHADAADGHESEGGKGPKYMGGRAGEGILTRGKGHSLEERVFSDEGG</sequence>
<evidence type="ECO:0000256" key="1">
    <source>
        <dbReference type="SAM" id="MobiDB-lite"/>
    </source>
</evidence>
<dbReference type="RefSeq" id="WP_200607598.1">
    <property type="nucleotide sequence ID" value="NZ_JAEHHL010000001.1"/>
</dbReference>
<proteinExistence type="predicted"/>
<organism evidence="3 4">
    <name type="scientific">Thermohalobaculum xanthum</name>
    <dbReference type="NCBI Taxonomy" id="2753746"/>
    <lineage>
        <taxon>Bacteria</taxon>
        <taxon>Pseudomonadati</taxon>
        <taxon>Pseudomonadota</taxon>
        <taxon>Alphaproteobacteria</taxon>
        <taxon>Rhodobacterales</taxon>
        <taxon>Paracoccaceae</taxon>
        <taxon>Thermohalobaculum</taxon>
    </lineage>
</organism>
<evidence type="ECO:0000256" key="2">
    <source>
        <dbReference type="SAM" id="SignalP"/>
    </source>
</evidence>
<dbReference type="EMBL" id="JAEHHL010000001">
    <property type="protein sequence ID" value="MBK0398478.1"/>
    <property type="molecule type" value="Genomic_DNA"/>
</dbReference>
<dbReference type="Proteomes" id="UP000655420">
    <property type="component" value="Unassembled WGS sequence"/>
</dbReference>
<feature type="compositionally biased region" description="Gly residues" evidence="1">
    <location>
        <begin position="41"/>
        <end position="57"/>
    </location>
</feature>
<comment type="caution">
    <text evidence="3">The sequence shown here is derived from an EMBL/GenBank/DDBJ whole genome shotgun (WGS) entry which is preliminary data.</text>
</comment>
<accession>A0A8J7M5D4</accession>
<feature type="compositionally biased region" description="Basic and acidic residues" evidence="1">
    <location>
        <begin position="100"/>
        <end position="126"/>
    </location>
</feature>
<evidence type="ECO:0000313" key="4">
    <source>
        <dbReference type="Proteomes" id="UP000655420"/>
    </source>
</evidence>
<feature type="chain" id="PRO_5035271676" evidence="2">
    <location>
        <begin position="30"/>
        <end position="158"/>
    </location>
</feature>
<gene>
    <name evidence="3" type="ORF">H0I76_04700</name>
</gene>